<dbReference type="InterPro" id="IPR000340">
    <property type="entry name" value="Dual-sp_phosphatase_cat-dom"/>
</dbReference>
<evidence type="ECO:0000313" key="8">
    <source>
        <dbReference type="EMBL" id="CAD9102205.1"/>
    </source>
</evidence>
<dbReference type="PROSITE" id="PS50056">
    <property type="entry name" value="TYR_PHOSPHATASE_2"/>
    <property type="match status" value="1"/>
</dbReference>
<dbReference type="InterPro" id="IPR020422">
    <property type="entry name" value="TYR_PHOSPHATASE_DUAL_dom"/>
</dbReference>
<dbReference type="PROSITE" id="PS00383">
    <property type="entry name" value="TYR_PHOSPHATASE_1"/>
    <property type="match status" value="1"/>
</dbReference>
<dbReference type="InterPro" id="IPR016130">
    <property type="entry name" value="Tyr_Pase_AS"/>
</dbReference>
<dbReference type="CDD" id="cd14498">
    <property type="entry name" value="DSP"/>
    <property type="match status" value="1"/>
</dbReference>
<evidence type="ECO:0000256" key="5">
    <source>
        <dbReference type="SAM" id="MobiDB-lite"/>
    </source>
</evidence>
<organism evidence="8">
    <name type="scientific">Neobodo designis</name>
    <name type="common">Flagellated protozoan</name>
    <name type="synonym">Bodo designis</name>
    <dbReference type="NCBI Taxonomy" id="312471"/>
    <lineage>
        <taxon>Eukaryota</taxon>
        <taxon>Discoba</taxon>
        <taxon>Euglenozoa</taxon>
        <taxon>Kinetoplastea</taxon>
        <taxon>Metakinetoplastina</taxon>
        <taxon>Neobodonida</taxon>
        <taxon>Neobodo</taxon>
    </lineage>
</organism>
<feature type="domain" description="Tyrosine-protein phosphatase" evidence="6">
    <location>
        <begin position="39"/>
        <end position="183"/>
    </location>
</feature>
<comment type="similarity">
    <text evidence="1">Belongs to the protein-tyrosine phosphatase family. Non-receptor class dual specificity subfamily.</text>
</comment>
<reference evidence="8" key="1">
    <citation type="submission" date="2021-01" db="EMBL/GenBank/DDBJ databases">
        <authorList>
            <person name="Corre E."/>
            <person name="Pelletier E."/>
            <person name="Niang G."/>
            <person name="Scheremetjew M."/>
            <person name="Finn R."/>
            <person name="Kale V."/>
            <person name="Holt S."/>
            <person name="Cochrane G."/>
            <person name="Meng A."/>
            <person name="Brown T."/>
            <person name="Cohen L."/>
        </authorList>
    </citation>
    <scope>NUCLEOTIDE SEQUENCE</scope>
    <source>
        <strain evidence="8">CCAP 1951/1</strain>
    </source>
</reference>
<feature type="region of interest" description="Disordered" evidence="5">
    <location>
        <begin position="184"/>
        <end position="232"/>
    </location>
</feature>
<dbReference type="PANTHER" id="PTHR10159">
    <property type="entry name" value="DUAL SPECIFICITY PROTEIN PHOSPHATASE"/>
    <property type="match status" value="1"/>
</dbReference>
<dbReference type="Pfam" id="PF00782">
    <property type="entry name" value="DSPc"/>
    <property type="match status" value="1"/>
</dbReference>
<evidence type="ECO:0000256" key="4">
    <source>
        <dbReference type="ARBA" id="ARBA00022912"/>
    </source>
</evidence>
<dbReference type="PROSITE" id="PS50054">
    <property type="entry name" value="TYR_PHOSPHATASE_DUAL"/>
    <property type="match status" value="1"/>
</dbReference>
<dbReference type="InterPro" id="IPR000387">
    <property type="entry name" value="Tyr_Pase_dom"/>
</dbReference>
<keyword evidence="3" id="KW-0378">Hydrolase</keyword>
<dbReference type="GO" id="GO:0005737">
    <property type="term" value="C:cytoplasm"/>
    <property type="evidence" value="ECO:0007669"/>
    <property type="project" value="TreeGrafter"/>
</dbReference>
<evidence type="ECO:0000256" key="3">
    <source>
        <dbReference type="ARBA" id="ARBA00022801"/>
    </source>
</evidence>
<dbReference type="GO" id="GO:0033550">
    <property type="term" value="F:MAP kinase tyrosine phosphatase activity"/>
    <property type="evidence" value="ECO:0007669"/>
    <property type="project" value="TreeGrafter"/>
</dbReference>
<dbReference type="InterPro" id="IPR029021">
    <property type="entry name" value="Prot-tyrosine_phosphatase-like"/>
</dbReference>
<sequence>MMSRRRPPTLDLSQPAFNLSAVHEGSMEVEPVCAARCEPMSCIREHLFIGSWRDIEEPETLRAAGITHVLNVAKEVDPAHHDGLEGFCSMHIPLVDEHRENIVQHLECACTFIEAARNEGGRVLVHCRRGISRSPAIVVGYLMRQDGLEFDEAVSFVKQRRLCTSLNIAFREFLMAYETPTVKEAQQHQRAHSHTFDDEDGAHPTPGTSDGGHSEGAGHQPSQLAMPEARSP</sequence>
<dbReference type="SUPFAM" id="SSF52799">
    <property type="entry name" value="(Phosphotyrosine protein) phosphatases II"/>
    <property type="match status" value="1"/>
</dbReference>
<evidence type="ECO:0000256" key="2">
    <source>
        <dbReference type="ARBA" id="ARBA00013064"/>
    </source>
</evidence>
<dbReference type="GO" id="GO:0043409">
    <property type="term" value="P:negative regulation of MAPK cascade"/>
    <property type="evidence" value="ECO:0007669"/>
    <property type="project" value="TreeGrafter"/>
</dbReference>
<protein>
    <recommendedName>
        <fullName evidence="2">protein-tyrosine-phosphatase</fullName>
        <ecNumber evidence="2">3.1.3.48</ecNumber>
    </recommendedName>
</protein>
<dbReference type="AlphaFoldDB" id="A0A7S1LEL6"/>
<dbReference type="SMART" id="SM00195">
    <property type="entry name" value="DSPc"/>
    <property type="match status" value="1"/>
</dbReference>
<evidence type="ECO:0000259" key="6">
    <source>
        <dbReference type="PROSITE" id="PS50054"/>
    </source>
</evidence>
<dbReference type="EC" id="3.1.3.48" evidence="2"/>
<evidence type="ECO:0000259" key="7">
    <source>
        <dbReference type="PROSITE" id="PS50056"/>
    </source>
</evidence>
<feature type="domain" description="Tyrosine specific protein phosphatases" evidence="7">
    <location>
        <begin position="100"/>
        <end position="161"/>
    </location>
</feature>
<name>A0A7S1LEL6_NEODS</name>
<proteinExistence type="inferred from homology"/>
<gene>
    <name evidence="8" type="ORF">NDES1114_LOCUS7843</name>
</gene>
<accession>A0A7S1LEL6</accession>
<keyword evidence="4" id="KW-0904">Protein phosphatase</keyword>
<dbReference type="GO" id="GO:0017017">
    <property type="term" value="F:MAP kinase tyrosine/serine/threonine phosphatase activity"/>
    <property type="evidence" value="ECO:0007669"/>
    <property type="project" value="TreeGrafter"/>
</dbReference>
<dbReference type="EMBL" id="HBGF01011734">
    <property type="protein sequence ID" value="CAD9102205.1"/>
    <property type="molecule type" value="Transcribed_RNA"/>
</dbReference>
<dbReference type="Gene3D" id="3.90.190.10">
    <property type="entry name" value="Protein tyrosine phosphatase superfamily"/>
    <property type="match status" value="1"/>
</dbReference>
<dbReference type="PANTHER" id="PTHR10159:SF532">
    <property type="entry name" value="SPECIFICITY PROTEIN PHOSPHATASE, PUTATIVE-RELATED"/>
    <property type="match status" value="1"/>
</dbReference>
<evidence type="ECO:0000256" key="1">
    <source>
        <dbReference type="ARBA" id="ARBA00008601"/>
    </source>
</evidence>
<dbReference type="GO" id="GO:0008330">
    <property type="term" value="F:protein tyrosine/threonine phosphatase activity"/>
    <property type="evidence" value="ECO:0007669"/>
    <property type="project" value="TreeGrafter"/>
</dbReference>